<dbReference type="PIRSF" id="PIRSF004749">
    <property type="entry name" value="Pep_def"/>
    <property type="match status" value="1"/>
</dbReference>
<comment type="caution">
    <text evidence="3">The sequence shown here is derived from an EMBL/GenBank/DDBJ whole genome shotgun (WGS) entry which is preliminary data.</text>
</comment>
<protein>
    <recommendedName>
        <fullName evidence="2">Peptide deformylase</fullName>
        <shortName evidence="2">PDF</shortName>
        <ecNumber evidence="2">3.5.1.88</ecNumber>
    </recommendedName>
    <alternativeName>
        <fullName evidence="2">Polypeptide deformylase</fullName>
    </alternativeName>
</protein>
<accession>X7EIM7</accession>
<comment type="function">
    <text evidence="2">Removes the formyl group from the N-terminal Met of newly synthesized proteins. Requires at least a dipeptide for an efficient rate of reaction. N-terminal L-methionine is a prerequisite for activity but the enzyme has broad specificity at other positions.</text>
</comment>
<feature type="active site" evidence="2">
    <location>
        <position position="135"/>
    </location>
</feature>
<dbReference type="EC" id="3.5.1.88" evidence="2"/>
<dbReference type="PRINTS" id="PR01576">
    <property type="entry name" value="PDEFORMYLASE"/>
</dbReference>
<evidence type="ECO:0000256" key="2">
    <source>
        <dbReference type="HAMAP-Rule" id="MF_00163"/>
    </source>
</evidence>
<dbReference type="NCBIfam" id="TIGR00079">
    <property type="entry name" value="pept_deformyl"/>
    <property type="match status" value="1"/>
</dbReference>
<gene>
    <name evidence="2" type="primary">def</name>
    <name evidence="3" type="ORF">OCH239_11185</name>
</gene>
<comment type="cofactor">
    <cofactor evidence="2">
        <name>Fe(2+)</name>
        <dbReference type="ChEBI" id="CHEBI:29033"/>
    </cofactor>
    <text evidence="2">Binds 1 Fe(2+) ion.</text>
</comment>
<feature type="binding site" evidence="2">
    <location>
        <position position="138"/>
    </location>
    <ligand>
        <name>Fe cation</name>
        <dbReference type="ChEBI" id="CHEBI:24875"/>
    </ligand>
</feature>
<dbReference type="AlphaFoldDB" id="X7EIM7"/>
<keyword evidence="2" id="KW-0408">Iron</keyword>
<feature type="binding site" evidence="2">
    <location>
        <position position="92"/>
    </location>
    <ligand>
        <name>Fe cation</name>
        <dbReference type="ChEBI" id="CHEBI:24875"/>
    </ligand>
</feature>
<sequence>MALRDILRWPDPRLSRKCVKVGDTDVGDLVRDLFETMYDAPGRGLAAPQIGVLVRVFVMDAGWKDGEMAPRACIDPEIVAASETSETRDEGCLSIPGVTARVTRPDWIVLRYRGLDGAVHEERLEGMEATCAQHELDHLDGIVTFDRVAPEARRDLETEYEALL</sequence>
<organism evidence="3 4">
    <name type="scientific">Roseivivax halodurans JCM 10272</name>
    <dbReference type="NCBI Taxonomy" id="1449350"/>
    <lineage>
        <taxon>Bacteria</taxon>
        <taxon>Pseudomonadati</taxon>
        <taxon>Pseudomonadota</taxon>
        <taxon>Alphaproteobacteria</taxon>
        <taxon>Rhodobacterales</taxon>
        <taxon>Roseobacteraceae</taxon>
        <taxon>Roseivivax</taxon>
    </lineage>
</organism>
<dbReference type="InterPro" id="IPR023635">
    <property type="entry name" value="Peptide_deformylase"/>
</dbReference>
<dbReference type="OrthoDB" id="9804313at2"/>
<dbReference type="STRING" id="1449350.OCH239_11185"/>
<dbReference type="Gene3D" id="3.90.45.10">
    <property type="entry name" value="Peptide deformylase"/>
    <property type="match status" value="1"/>
</dbReference>
<name>X7EIM7_9RHOB</name>
<proteinExistence type="inferred from homology"/>
<dbReference type="Proteomes" id="UP000022447">
    <property type="component" value="Unassembled WGS sequence"/>
</dbReference>
<dbReference type="PATRIC" id="fig|1449350.3.peg.848"/>
<dbReference type="PANTHER" id="PTHR10458:SF22">
    <property type="entry name" value="PEPTIDE DEFORMYLASE"/>
    <property type="match status" value="1"/>
</dbReference>
<keyword evidence="2" id="KW-0648">Protein biosynthesis</keyword>
<dbReference type="PANTHER" id="PTHR10458">
    <property type="entry name" value="PEPTIDE DEFORMYLASE"/>
    <property type="match status" value="1"/>
</dbReference>
<dbReference type="Pfam" id="PF01327">
    <property type="entry name" value="Pep_deformylase"/>
    <property type="match status" value="1"/>
</dbReference>
<evidence type="ECO:0000256" key="1">
    <source>
        <dbReference type="ARBA" id="ARBA00010759"/>
    </source>
</evidence>
<evidence type="ECO:0000313" key="4">
    <source>
        <dbReference type="Proteomes" id="UP000022447"/>
    </source>
</evidence>
<dbReference type="InterPro" id="IPR036821">
    <property type="entry name" value="Peptide_deformylase_sf"/>
</dbReference>
<dbReference type="GO" id="GO:0046872">
    <property type="term" value="F:metal ion binding"/>
    <property type="evidence" value="ECO:0007669"/>
    <property type="project" value="UniProtKB-KW"/>
</dbReference>
<evidence type="ECO:0000313" key="3">
    <source>
        <dbReference type="EMBL" id="ETX15740.1"/>
    </source>
</evidence>
<keyword evidence="2" id="KW-0479">Metal-binding</keyword>
<dbReference type="EMBL" id="JALZ01000003">
    <property type="protein sequence ID" value="ETX15740.1"/>
    <property type="molecule type" value="Genomic_DNA"/>
</dbReference>
<dbReference type="HAMAP" id="MF_00163">
    <property type="entry name" value="Pep_deformylase"/>
    <property type="match status" value="1"/>
</dbReference>
<dbReference type="GO" id="GO:0042586">
    <property type="term" value="F:peptide deformylase activity"/>
    <property type="evidence" value="ECO:0007669"/>
    <property type="project" value="UniProtKB-UniRule"/>
</dbReference>
<feature type="binding site" evidence="2">
    <location>
        <position position="134"/>
    </location>
    <ligand>
        <name>Fe cation</name>
        <dbReference type="ChEBI" id="CHEBI:24875"/>
    </ligand>
</feature>
<dbReference type="SUPFAM" id="SSF56420">
    <property type="entry name" value="Peptide deformylase"/>
    <property type="match status" value="1"/>
</dbReference>
<keyword evidence="2" id="KW-0378">Hydrolase</keyword>
<comment type="similarity">
    <text evidence="1 2">Belongs to the polypeptide deformylase family.</text>
</comment>
<keyword evidence="4" id="KW-1185">Reference proteome</keyword>
<dbReference type="RefSeq" id="WP_037259178.1">
    <property type="nucleotide sequence ID" value="NZ_JALZ01000003.1"/>
</dbReference>
<dbReference type="eggNOG" id="COG0242">
    <property type="taxonomic scope" value="Bacteria"/>
</dbReference>
<dbReference type="CDD" id="cd00487">
    <property type="entry name" value="Pep_deformylase"/>
    <property type="match status" value="1"/>
</dbReference>
<comment type="catalytic activity">
    <reaction evidence="2">
        <text>N-terminal N-formyl-L-methionyl-[peptide] + H2O = N-terminal L-methionyl-[peptide] + formate</text>
        <dbReference type="Rhea" id="RHEA:24420"/>
        <dbReference type="Rhea" id="RHEA-COMP:10639"/>
        <dbReference type="Rhea" id="RHEA-COMP:10640"/>
        <dbReference type="ChEBI" id="CHEBI:15377"/>
        <dbReference type="ChEBI" id="CHEBI:15740"/>
        <dbReference type="ChEBI" id="CHEBI:49298"/>
        <dbReference type="ChEBI" id="CHEBI:64731"/>
        <dbReference type="EC" id="3.5.1.88"/>
    </reaction>
</comment>
<reference evidence="3 4" key="1">
    <citation type="submission" date="2014-01" db="EMBL/GenBank/DDBJ databases">
        <title>Roseivivax halodurans JCM 10272 Genome Sequencing.</title>
        <authorList>
            <person name="Lai Q."/>
            <person name="Li G."/>
            <person name="Shao Z."/>
        </authorList>
    </citation>
    <scope>NUCLEOTIDE SEQUENCE [LARGE SCALE GENOMIC DNA]</scope>
    <source>
        <strain evidence="3 4">JCM 10272</strain>
    </source>
</reference>
<dbReference type="NCBIfam" id="NF001159">
    <property type="entry name" value="PRK00150.1-3"/>
    <property type="match status" value="1"/>
</dbReference>
<dbReference type="GO" id="GO:0006412">
    <property type="term" value="P:translation"/>
    <property type="evidence" value="ECO:0007669"/>
    <property type="project" value="UniProtKB-UniRule"/>
</dbReference>